<name>A0A8H7HUQ2_9AGAM</name>
<evidence type="ECO:0000256" key="4">
    <source>
        <dbReference type="ARBA" id="ARBA00022729"/>
    </source>
</evidence>
<keyword evidence="6" id="KW-0472">Membrane</keyword>
<dbReference type="InterPro" id="IPR039163">
    <property type="entry name" value="EMC7"/>
</dbReference>
<dbReference type="GO" id="GO:0072546">
    <property type="term" value="C:EMC complex"/>
    <property type="evidence" value="ECO:0007669"/>
    <property type="project" value="TreeGrafter"/>
</dbReference>
<evidence type="ECO:0000256" key="1">
    <source>
        <dbReference type="ARBA" id="ARBA00004167"/>
    </source>
</evidence>
<keyword evidence="4 9" id="KW-0732">Signal</keyword>
<keyword evidence="5" id="KW-1133">Transmembrane helix</keyword>
<evidence type="ECO:0000256" key="6">
    <source>
        <dbReference type="ARBA" id="ARBA00023136"/>
    </source>
</evidence>
<reference evidence="11" key="1">
    <citation type="submission" date="2020-09" db="EMBL/GenBank/DDBJ databases">
        <title>Comparative genome analyses of four rice-infecting Rhizoctonia solani isolates reveal extensive enrichment of homogalacturonan modification genes.</title>
        <authorList>
            <person name="Lee D.-Y."/>
            <person name="Jeon J."/>
            <person name="Kim K.-T."/>
            <person name="Cheong K."/>
            <person name="Song H."/>
            <person name="Choi G."/>
            <person name="Ko J."/>
            <person name="Opiyo S.O."/>
            <person name="Zuo S."/>
            <person name="Madhav S."/>
            <person name="Lee Y.-H."/>
            <person name="Wang G.-L."/>
        </authorList>
    </citation>
    <scope>NUCLEOTIDE SEQUENCE</scope>
    <source>
        <strain evidence="11">AG1-IA WGL</strain>
    </source>
</reference>
<evidence type="ECO:0000256" key="9">
    <source>
        <dbReference type="SAM" id="SignalP"/>
    </source>
</evidence>
<evidence type="ECO:0000256" key="2">
    <source>
        <dbReference type="ARBA" id="ARBA00008880"/>
    </source>
</evidence>
<comment type="similarity">
    <text evidence="2">Belongs to the EMC7 family.</text>
</comment>
<dbReference type="PANTHER" id="PTHR13605">
    <property type="entry name" value="ER MEMBRANE PROTEIN COMPLEX SUBUNIT 7"/>
    <property type="match status" value="1"/>
</dbReference>
<dbReference type="AlphaFoldDB" id="A0A8H7HUQ2"/>
<evidence type="ECO:0000256" key="7">
    <source>
        <dbReference type="ARBA" id="ARBA00023277"/>
    </source>
</evidence>
<evidence type="ECO:0000313" key="12">
    <source>
        <dbReference type="Proteomes" id="UP000602905"/>
    </source>
</evidence>
<keyword evidence="3" id="KW-0812">Transmembrane</keyword>
<feature type="signal peptide" evidence="9">
    <location>
        <begin position="1"/>
        <end position="21"/>
    </location>
</feature>
<dbReference type="GO" id="GO:0030246">
    <property type="term" value="F:carbohydrate binding"/>
    <property type="evidence" value="ECO:0007669"/>
    <property type="project" value="InterPro"/>
</dbReference>
<dbReference type="SUPFAM" id="SSF49452">
    <property type="entry name" value="Starch-binding domain-like"/>
    <property type="match status" value="1"/>
</dbReference>
<gene>
    <name evidence="11" type="ORF">RHS03_04343</name>
</gene>
<feature type="non-terminal residue" evidence="11">
    <location>
        <position position="241"/>
    </location>
</feature>
<dbReference type="OrthoDB" id="27095at2759"/>
<dbReference type="InterPro" id="IPR019008">
    <property type="entry name" value="Beta_sandwich_EMC7"/>
</dbReference>
<comment type="subcellular location">
    <subcellularLocation>
        <location evidence="1">Membrane</location>
        <topology evidence="1">Single-pass membrane protein</topology>
    </subcellularLocation>
</comment>
<feature type="domain" description="ER membrane protein complex subunit 7 beta-sandwich" evidence="10">
    <location>
        <begin position="38"/>
        <end position="147"/>
    </location>
</feature>
<protein>
    <recommendedName>
        <fullName evidence="10">ER membrane protein complex subunit 7 beta-sandwich domain-containing protein</fullName>
    </recommendedName>
</protein>
<keyword evidence="7" id="KW-0119">Carbohydrate metabolism</keyword>
<evidence type="ECO:0000259" key="10">
    <source>
        <dbReference type="Pfam" id="PF09430"/>
    </source>
</evidence>
<dbReference type="GO" id="GO:0000272">
    <property type="term" value="P:polysaccharide catabolic process"/>
    <property type="evidence" value="ECO:0007669"/>
    <property type="project" value="UniProtKB-KW"/>
</dbReference>
<dbReference type="Proteomes" id="UP000602905">
    <property type="component" value="Unassembled WGS sequence"/>
</dbReference>
<comment type="caution">
    <text evidence="11">The sequence shown here is derived from an EMBL/GenBank/DDBJ whole genome shotgun (WGS) entry which is preliminary data.</text>
</comment>
<dbReference type="EMBL" id="JACYCD010000049">
    <property type="protein sequence ID" value="KAF8707430.1"/>
    <property type="molecule type" value="Genomic_DNA"/>
</dbReference>
<keyword evidence="8" id="KW-0624">Polysaccharide degradation</keyword>
<evidence type="ECO:0000256" key="8">
    <source>
        <dbReference type="ARBA" id="ARBA00023326"/>
    </source>
</evidence>
<organism evidence="11 12">
    <name type="scientific">Rhizoctonia solani</name>
    <dbReference type="NCBI Taxonomy" id="456999"/>
    <lineage>
        <taxon>Eukaryota</taxon>
        <taxon>Fungi</taxon>
        <taxon>Dikarya</taxon>
        <taxon>Basidiomycota</taxon>
        <taxon>Agaricomycotina</taxon>
        <taxon>Agaricomycetes</taxon>
        <taxon>Cantharellales</taxon>
        <taxon>Ceratobasidiaceae</taxon>
        <taxon>Rhizoctonia</taxon>
    </lineage>
</organism>
<dbReference type="PROSITE" id="PS51257">
    <property type="entry name" value="PROKAR_LIPOPROTEIN"/>
    <property type="match status" value="1"/>
</dbReference>
<evidence type="ECO:0000256" key="3">
    <source>
        <dbReference type="ARBA" id="ARBA00022692"/>
    </source>
</evidence>
<dbReference type="Pfam" id="PF09430">
    <property type="entry name" value="EMC7_beta-sandw"/>
    <property type="match status" value="1"/>
</dbReference>
<dbReference type="PANTHER" id="PTHR13605:SF4">
    <property type="entry name" value="ER MEMBRANE PROTEIN COMPLEX SUBUNIT 7"/>
    <property type="match status" value="1"/>
</dbReference>
<dbReference type="InterPro" id="IPR013784">
    <property type="entry name" value="Carb-bd-like_fold"/>
</dbReference>
<evidence type="ECO:0000313" key="11">
    <source>
        <dbReference type="EMBL" id="KAF8707430.1"/>
    </source>
</evidence>
<evidence type="ECO:0000256" key="5">
    <source>
        <dbReference type="ARBA" id="ARBA00022989"/>
    </source>
</evidence>
<feature type="chain" id="PRO_5034868527" description="ER membrane protein complex subunit 7 beta-sandwich domain-containing protein" evidence="9">
    <location>
        <begin position="22"/>
        <end position="241"/>
    </location>
</feature>
<sequence>MRFSLCLLASAVVSCMTSVWCANVEGKIEWNSICSGINELKPNTVVVLDGGLYSGGVRRSGEFTISGVADGAYILSVLAPDHAFDFVRIDVDNNTVSAHPHVLGTPFELSVTGPTLSYPLTLSPRSKNVYFVPREGFNLAGMFQNPVSPALILLPGPLLTEDGRLDDVDDGSNGCDGIKHFIGQQDSMSEETKQELQQKQQDMFGITNAPASGLPKDLDVGSARAALTGGAKGGKNARRKK</sequence>
<accession>A0A8H7HUQ2</accession>
<proteinExistence type="inferred from homology"/>